<keyword evidence="3" id="KW-0732">Signal</keyword>
<comment type="subcellular location">
    <subcellularLocation>
        <location evidence="1">Cell outer membrane</location>
        <topology evidence="1">Peripheral membrane protein</topology>
    </subcellularLocation>
</comment>
<dbReference type="InterPro" id="IPR008258">
    <property type="entry name" value="Transglycosylase_SLT_dom_1"/>
</dbReference>
<feature type="domain" description="Solute-binding protein family 3/N-terminal" evidence="5">
    <location>
        <begin position="24"/>
        <end position="250"/>
    </location>
</feature>
<evidence type="ECO:0000313" key="7">
    <source>
        <dbReference type="Proteomes" id="UP000075320"/>
    </source>
</evidence>
<dbReference type="PANTHER" id="PTHR35936:SF32">
    <property type="entry name" value="MEMBRANE-BOUND LYTIC MUREIN TRANSGLYCOSYLASE F"/>
    <property type="match status" value="1"/>
</dbReference>
<dbReference type="EMBL" id="LUKE01000001">
    <property type="protein sequence ID" value="KYG67462.1"/>
    <property type="molecule type" value="Genomic_DNA"/>
</dbReference>
<dbReference type="Gene3D" id="1.10.530.10">
    <property type="match status" value="1"/>
</dbReference>
<reference evidence="6 7" key="1">
    <citation type="submission" date="2016-03" db="EMBL/GenBank/DDBJ databases">
        <authorList>
            <person name="Ploux O."/>
        </authorList>
    </citation>
    <scope>NUCLEOTIDE SEQUENCE [LARGE SCALE GENOMIC DNA]</scope>
    <source>
        <strain evidence="6 7">R0</strain>
    </source>
</reference>
<dbReference type="Pfam" id="PF00497">
    <property type="entry name" value="SBP_bac_3"/>
    <property type="match status" value="1"/>
</dbReference>
<dbReference type="GO" id="GO:0008933">
    <property type="term" value="F:peptidoglycan lytic transglycosylase activity"/>
    <property type="evidence" value="ECO:0007669"/>
    <property type="project" value="InterPro"/>
</dbReference>
<proteinExistence type="inferred from homology"/>
<sequence>MNACDSIYWDESHSVAAVKAQKSEIVVLTAQSPLIYSKFKRGEASGIDHDLIQSFAQHYDLKVRFVVLPNEEAVIQALAAGKGDVAAARLRTPANKNLGFLKGPAYEESYLSLYCHKKSQVGHLKDLAGKTLVILNKDNHLDLSRRLSQLAPQLTIKVVSEKRTQDMFNQVAERKADCVIAENVSGDFYNRYHADIEKVTQATKAFSISWLVAPDQNDLLRLMQAWFQKASRDDEIMRVSDRYKAYLDQLDRRDIAKFFKMIQTTLPQYQVAFKKAALDHNLPWQLIASVAYQESHWNPDARSFTGVRGLMQLTTDTALHMGVEDRTDPLQSIAGGSKYLRKLYNRTPKGLNTKDRLALTLAAYNVGSAHLLDAQRLAEKMGKNPNSWRQLREVLPLLADPEYAAQLQYGPARGHETVEFVERVKSFYTLMASAG</sequence>
<accession>A0A150WSN5</accession>
<evidence type="ECO:0000259" key="5">
    <source>
        <dbReference type="SMART" id="SM00062"/>
    </source>
</evidence>
<dbReference type="GO" id="GO:0009253">
    <property type="term" value="P:peptidoglycan catabolic process"/>
    <property type="evidence" value="ECO:0007669"/>
    <property type="project" value="TreeGrafter"/>
</dbReference>
<protein>
    <submittedName>
        <fullName evidence="6">ABC transporter substrate-binding protein</fullName>
    </submittedName>
</protein>
<comment type="similarity">
    <text evidence="2">Belongs to the transglycosylase Slt family.</text>
</comment>
<dbReference type="SUPFAM" id="SSF53850">
    <property type="entry name" value="Periplasmic binding protein-like II"/>
    <property type="match status" value="1"/>
</dbReference>
<dbReference type="InterPro" id="IPR023346">
    <property type="entry name" value="Lysozyme-like_dom_sf"/>
</dbReference>
<comment type="caution">
    <text evidence="6">The sequence shown here is derived from an EMBL/GenBank/DDBJ whole genome shotgun (WGS) entry which is preliminary data.</text>
</comment>
<keyword evidence="4" id="KW-0998">Cell outer membrane</keyword>
<dbReference type="Proteomes" id="UP000075320">
    <property type="component" value="Unassembled WGS sequence"/>
</dbReference>
<keyword evidence="7" id="KW-1185">Reference proteome</keyword>
<dbReference type="CDD" id="cd13403">
    <property type="entry name" value="MLTF-like"/>
    <property type="match status" value="1"/>
</dbReference>
<dbReference type="AlphaFoldDB" id="A0A150WSN5"/>
<dbReference type="OrthoDB" id="5288042at2"/>
<keyword evidence="4" id="KW-0472">Membrane</keyword>
<organism evidence="6 7">
    <name type="scientific">Bdellovibrio bacteriovorus</name>
    <dbReference type="NCBI Taxonomy" id="959"/>
    <lineage>
        <taxon>Bacteria</taxon>
        <taxon>Pseudomonadati</taxon>
        <taxon>Bdellovibrionota</taxon>
        <taxon>Bdellovibrionia</taxon>
        <taxon>Bdellovibrionales</taxon>
        <taxon>Pseudobdellovibrionaceae</taxon>
        <taxon>Bdellovibrio</taxon>
    </lineage>
</organism>
<gene>
    <name evidence="6" type="ORF">AZI86_03985</name>
</gene>
<dbReference type="SUPFAM" id="SSF53955">
    <property type="entry name" value="Lysozyme-like"/>
    <property type="match status" value="1"/>
</dbReference>
<dbReference type="GO" id="GO:0009279">
    <property type="term" value="C:cell outer membrane"/>
    <property type="evidence" value="ECO:0007669"/>
    <property type="project" value="UniProtKB-SubCell"/>
</dbReference>
<evidence type="ECO:0000256" key="4">
    <source>
        <dbReference type="ARBA" id="ARBA00023237"/>
    </source>
</evidence>
<name>A0A150WSN5_BDEBC</name>
<evidence type="ECO:0000313" key="6">
    <source>
        <dbReference type="EMBL" id="KYG67462.1"/>
    </source>
</evidence>
<dbReference type="PROSITE" id="PS00922">
    <property type="entry name" value="TRANSGLYCOSYLASE"/>
    <property type="match status" value="1"/>
</dbReference>
<dbReference type="PANTHER" id="PTHR35936">
    <property type="entry name" value="MEMBRANE-BOUND LYTIC MUREIN TRANSGLYCOSYLASE F"/>
    <property type="match status" value="1"/>
</dbReference>
<dbReference type="NCBIfam" id="NF008112">
    <property type="entry name" value="PRK10859.1"/>
    <property type="match status" value="1"/>
</dbReference>
<evidence type="ECO:0000256" key="1">
    <source>
        <dbReference type="ARBA" id="ARBA00004339"/>
    </source>
</evidence>
<dbReference type="Gene3D" id="3.40.190.10">
    <property type="entry name" value="Periplasmic binding protein-like II"/>
    <property type="match status" value="2"/>
</dbReference>
<evidence type="ECO:0000256" key="3">
    <source>
        <dbReference type="ARBA" id="ARBA00022729"/>
    </source>
</evidence>
<dbReference type="Pfam" id="PF01464">
    <property type="entry name" value="SLT"/>
    <property type="match status" value="1"/>
</dbReference>
<dbReference type="SMART" id="SM00062">
    <property type="entry name" value="PBPb"/>
    <property type="match status" value="1"/>
</dbReference>
<dbReference type="InterPro" id="IPR000189">
    <property type="entry name" value="Transglyc_AS"/>
</dbReference>
<dbReference type="InterPro" id="IPR001638">
    <property type="entry name" value="Solute-binding_3/MltF_N"/>
</dbReference>
<evidence type="ECO:0000256" key="2">
    <source>
        <dbReference type="ARBA" id="ARBA00007734"/>
    </source>
</evidence>